<sequence>MDNVIEQWLEEEEKLIEGVGVDSDEELETDHVEEQCEDSNTEQEYTDDEYEGLEKETETEKNVKTKRPGGVGKCHLCGRARNKSTRNSCETCYKWVCNDHLKYICDCCFNKKQYSTSSDEMDTN</sequence>
<accession>A0A8B8FHJ2</accession>
<protein>
    <submittedName>
        <fullName evidence="3">Uncharacterized protein LOC112683518</fullName>
    </submittedName>
</protein>
<feature type="compositionally biased region" description="Acidic residues" evidence="1">
    <location>
        <begin position="35"/>
        <end position="51"/>
    </location>
</feature>
<evidence type="ECO:0000256" key="1">
    <source>
        <dbReference type="SAM" id="MobiDB-lite"/>
    </source>
</evidence>
<reference evidence="3" key="1">
    <citation type="submission" date="2025-08" db="UniProtKB">
        <authorList>
            <consortium name="RefSeq"/>
        </authorList>
    </citation>
    <scope>IDENTIFICATION</scope>
    <source>
        <tissue evidence="3">Whole body</tissue>
    </source>
</reference>
<evidence type="ECO:0000313" key="3">
    <source>
        <dbReference type="RefSeq" id="XP_025410364.1"/>
    </source>
</evidence>
<proteinExistence type="predicted"/>
<feature type="region of interest" description="Disordered" evidence="1">
    <location>
        <begin position="18"/>
        <end position="65"/>
    </location>
</feature>
<dbReference type="Proteomes" id="UP000694846">
    <property type="component" value="Unplaced"/>
</dbReference>
<feature type="compositionally biased region" description="Basic and acidic residues" evidence="1">
    <location>
        <begin position="52"/>
        <end position="63"/>
    </location>
</feature>
<gene>
    <name evidence="3" type="primary">LOC112683518</name>
</gene>
<organism evidence="2 3">
    <name type="scientific">Sipha flava</name>
    <name type="common">yellow sugarcane aphid</name>
    <dbReference type="NCBI Taxonomy" id="143950"/>
    <lineage>
        <taxon>Eukaryota</taxon>
        <taxon>Metazoa</taxon>
        <taxon>Ecdysozoa</taxon>
        <taxon>Arthropoda</taxon>
        <taxon>Hexapoda</taxon>
        <taxon>Insecta</taxon>
        <taxon>Pterygota</taxon>
        <taxon>Neoptera</taxon>
        <taxon>Paraneoptera</taxon>
        <taxon>Hemiptera</taxon>
        <taxon>Sternorrhyncha</taxon>
        <taxon>Aphidomorpha</taxon>
        <taxon>Aphidoidea</taxon>
        <taxon>Aphididae</taxon>
        <taxon>Sipha</taxon>
    </lineage>
</organism>
<evidence type="ECO:0000313" key="2">
    <source>
        <dbReference type="Proteomes" id="UP000694846"/>
    </source>
</evidence>
<dbReference type="GeneID" id="112683518"/>
<dbReference type="AlphaFoldDB" id="A0A8B8FHJ2"/>
<dbReference type="RefSeq" id="XP_025410364.1">
    <property type="nucleotide sequence ID" value="XM_025554579.1"/>
</dbReference>
<dbReference type="OrthoDB" id="10467975at2759"/>
<keyword evidence="2" id="KW-1185">Reference proteome</keyword>
<name>A0A8B8FHJ2_9HEMI</name>